<dbReference type="Proteomes" id="UP001165121">
    <property type="component" value="Unassembled WGS sequence"/>
</dbReference>
<protein>
    <submittedName>
        <fullName evidence="3">Unnamed protein product</fullName>
    </submittedName>
</protein>
<dbReference type="PROSITE" id="PS51253">
    <property type="entry name" value="HTH_CENPB"/>
    <property type="match status" value="1"/>
</dbReference>
<keyword evidence="4" id="KW-1185">Reference proteome</keyword>
<dbReference type="GO" id="GO:0003677">
    <property type="term" value="F:DNA binding"/>
    <property type="evidence" value="ECO:0007669"/>
    <property type="project" value="UniProtKB-KW"/>
</dbReference>
<evidence type="ECO:0000313" key="3">
    <source>
        <dbReference type="EMBL" id="GMF63875.1"/>
    </source>
</evidence>
<dbReference type="InterPro" id="IPR006600">
    <property type="entry name" value="HTH_CenpB_DNA-bd_dom"/>
</dbReference>
<evidence type="ECO:0000256" key="1">
    <source>
        <dbReference type="ARBA" id="ARBA00023125"/>
    </source>
</evidence>
<dbReference type="InterPro" id="IPR009057">
    <property type="entry name" value="Homeodomain-like_sf"/>
</dbReference>
<gene>
    <name evidence="3" type="ORF">Pfra01_002786600</name>
</gene>
<dbReference type="GO" id="GO:0005634">
    <property type="term" value="C:nucleus"/>
    <property type="evidence" value="ECO:0007669"/>
    <property type="project" value="TreeGrafter"/>
</dbReference>
<comment type="caution">
    <text evidence="3">The sequence shown here is derived from an EMBL/GenBank/DDBJ whole genome shotgun (WGS) entry which is preliminary data.</text>
</comment>
<name>A0A9W6YG95_9STRA</name>
<dbReference type="OrthoDB" id="124165at2759"/>
<accession>A0A9W6YG95</accession>
<dbReference type="EMBL" id="BSXT01007524">
    <property type="protein sequence ID" value="GMF63875.1"/>
    <property type="molecule type" value="Genomic_DNA"/>
</dbReference>
<dbReference type="PANTHER" id="PTHR19303">
    <property type="entry name" value="TRANSPOSON"/>
    <property type="match status" value="1"/>
</dbReference>
<evidence type="ECO:0000259" key="2">
    <source>
        <dbReference type="PROSITE" id="PS51253"/>
    </source>
</evidence>
<organism evidence="3 4">
    <name type="scientific">Phytophthora fragariaefolia</name>
    <dbReference type="NCBI Taxonomy" id="1490495"/>
    <lineage>
        <taxon>Eukaryota</taxon>
        <taxon>Sar</taxon>
        <taxon>Stramenopiles</taxon>
        <taxon>Oomycota</taxon>
        <taxon>Peronosporomycetes</taxon>
        <taxon>Peronosporales</taxon>
        <taxon>Peronosporaceae</taxon>
        <taxon>Phytophthora</taxon>
    </lineage>
</organism>
<dbReference type="InterPro" id="IPR050863">
    <property type="entry name" value="CenT-Element_Derived"/>
</dbReference>
<dbReference type="Gene3D" id="1.10.10.60">
    <property type="entry name" value="Homeodomain-like"/>
    <property type="match status" value="1"/>
</dbReference>
<dbReference type="SUPFAM" id="SSF46689">
    <property type="entry name" value="Homeodomain-like"/>
    <property type="match status" value="1"/>
</dbReference>
<dbReference type="Pfam" id="PF03221">
    <property type="entry name" value="HTH_Tnp_Tc5"/>
    <property type="match status" value="1"/>
</dbReference>
<evidence type="ECO:0000313" key="4">
    <source>
        <dbReference type="Proteomes" id="UP001165121"/>
    </source>
</evidence>
<feature type="domain" description="HTH CENPB-type" evidence="2">
    <location>
        <begin position="62"/>
        <end position="135"/>
    </location>
</feature>
<dbReference type="AlphaFoldDB" id="A0A9W6YG95"/>
<dbReference type="SMART" id="SM00674">
    <property type="entry name" value="CENPB"/>
    <property type="match status" value="1"/>
</dbReference>
<reference evidence="3" key="1">
    <citation type="submission" date="2023-04" db="EMBL/GenBank/DDBJ databases">
        <title>Phytophthora fragariaefolia NBRC 109709.</title>
        <authorList>
            <person name="Ichikawa N."/>
            <person name="Sato H."/>
            <person name="Tonouchi N."/>
        </authorList>
    </citation>
    <scope>NUCLEOTIDE SEQUENCE</scope>
    <source>
        <strain evidence="3">NBRC 109709</strain>
    </source>
</reference>
<proteinExistence type="predicted"/>
<dbReference type="PANTHER" id="PTHR19303:SF57">
    <property type="entry name" value="HTH CENPB-TYPE DOMAIN-CONTAINING PROTEIN"/>
    <property type="match status" value="1"/>
</dbReference>
<keyword evidence="1" id="KW-0238">DNA-binding</keyword>
<sequence length="315" mass="35871">MTKGRQKHTNNGGRKPRAKFYKGLAGTQLRSKRTSVYLWCKQKARLVELCQSTSIATQRKVRLRGTGTTLSRDAEVHLVKWINAYRAQGLPVSSLLLHRKALAVGRDIGIPVEIFTASRGWVKGFLRRNRMSLRARTRQGQVPPQDANKALLDFNRQVKQTMAELGTDVAYNADQTPVFFDYMPKSTITTKGAHSQGRKYVPYLVIKTKPSKVPSTRTENDKKRHGIGLQLWREMKPLQARHDVVIFGNGNGWWNEKLTIDLLRFYFAARNDMTTPVLLLLDEFSGHWTDAVLACARDLNMELMFLQDVRALSVC</sequence>